<feature type="compositionally biased region" description="Acidic residues" evidence="1">
    <location>
        <begin position="416"/>
        <end position="425"/>
    </location>
</feature>
<protein>
    <submittedName>
        <fullName evidence="2">Uncharacterized protein</fullName>
    </submittedName>
</protein>
<dbReference type="EMBL" id="RYZW01000075">
    <property type="protein sequence ID" value="TDZ53051.1"/>
    <property type="molecule type" value="Genomic_DNA"/>
</dbReference>
<name>A0A4R8R9Z2_COLTR</name>
<organism evidence="2 3">
    <name type="scientific">Colletotrichum trifolii</name>
    <dbReference type="NCBI Taxonomy" id="5466"/>
    <lineage>
        <taxon>Eukaryota</taxon>
        <taxon>Fungi</taxon>
        <taxon>Dikarya</taxon>
        <taxon>Ascomycota</taxon>
        <taxon>Pezizomycotina</taxon>
        <taxon>Sordariomycetes</taxon>
        <taxon>Hypocreomycetidae</taxon>
        <taxon>Glomerellales</taxon>
        <taxon>Glomerellaceae</taxon>
        <taxon>Colletotrichum</taxon>
        <taxon>Colletotrichum orbiculare species complex</taxon>
    </lineage>
</organism>
<evidence type="ECO:0000313" key="3">
    <source>
        <dbReference type="Proteomes" id="UP000295703"/>
    </source>
</evidence>
<dbReference type="AlphaFoldDB" id="A0A4R8R9Z2"/>
<dbReference type="Proteomes" id="UP000295703">
    <property type="component" value="Unassembled WGS sequence"/>
</dbReference>
<proteinExistence type="predicted"/>
<dbReference type="STRING" id="5466.A0A4R8R9Z2"/>
<sequence>MAGPKNDQVGTTSTAQDHASSAAAAGKSLAIDPRNDAKPCWLLSRDLDGPIVAGSSTKIEAKLVIIAAKPRTPFVGLRLEFPLGDSNGEQLDNEVAGFGVRHQADFKYNAHPLPLIPNNVHEITLRFPRDRFTYDDLQPVPEDLRHRFVTSGHLTTARVKLNEGENVRVLGWGKPFANQSDSEVEAWVNDNKPIIDDITLLDITRQTEFLLVVANEQKSLGVKLGGLSLPPAFDYGYGKPKPWDGDEYTELWCENLSSERFEPAYCFDNIDDFLTVATQAPAQDVLWVHKAACDIRQSRFPAYAVPDPDHDGVYYIVIRLPKHFREAFSSAWARLAKEQVIGVVFVKDQDGSQDGGRSDKDVAKWNCRIVNYPQGINHLANHRVVFPDLVVRGYCRDETPESAEALKTFPSRDAAEEALEIGEDQ</sequence>
<keyword evidence="3" id="KW-1185">Reference proteome</keyword>
<evidence type="ECO:0000256" key="1">
    <source>
        <dbReference type="SAM" id="MobiDB-lite"/>
    </source>
</evidence>
<feature type="region of interest" description="Disordered" evidence="1">
    <location>
        <begin position="405"/>
        <end position="425"/>
    </location>
</feature>
<feature type="region of interest" description="Disordered" evidence="1">
    <location>
        <begin position="1"/>
        <end position="27"/>
    </location>
</feature>
<accession>A0A4R8R9Z2</accession>
<comment type="caution">
    <text evidence="2">The sequence shown here is derived from an EMBL/GenBank/DDBJ whole genome shotgun (WGS) entry which is preliminary data.</text>
</comment>
<feature type="compositionally biased region" description="Low complexity" evidence="1">
    <location>
        <begin position="13"/>
        <end position="27"/>
    </location>
</feature>
<reference evidence="2 3" key="1">
    <citation type="submission" date="2018-12" db="EMBL/GenBank/DDBJ databases">
        <title>Genome sequence and assembly of Colletotrichum trifolii.</title>
        <authorList>
            <person name="Gan P."/>
            <person name="Shirasu K."/>
        </authorList>
    </citation>
    <scope>NUCLEOTIDE SEQUENCE [LARGE SCALE GENOMIC DNA]</scope>
    <source>
        <strain evidence="2 3">543-2</strain>
    </source>
</reference>
<gene>
    <name evidence="2" type="ORF">CTRI78_v007276</name>
</gene>
<evidence type="ECO:0000313" key="2">
    <source>
        <dbReference type="EMBL" id="TDZ53051.1"/>
    </source>
</evidence>